<feature type="transmembrane region" description="Helical" evidence="5">
    <location>
        <begin position="24"/>
        <end position="50"/>
    </location>
</feature>
<dbReference type="InterPro" id="IPR050382">
    <property type="entry name" value="MFS_Na/Anion_cotransporter"/>
</dbReference>
<dbReference type="SUPFAM" id="SSF103473">
    <property type="entry name" value="MFS general substrate transporter"/>
    <property type="match status" value="1"/>
</dbReference>
<keyword evidence="7" id="KW-1185">Reference proteome</keyword>
<dbReference type="Proteomes" id="UP001497497">
    <property type="component" value="Unassembled WGS sequence"/>
</dbReference>
<proteinExistence type="predicted"/>
<evidence type="ECO:0000313" key="7">
    <source>
        <dbReference type="Proteomes" id="UP001497497"/>
    </source>
</evidence>
<evidence type="ECO:0000256" key="2">
    <source>
        <dbReference type="ARBA" id="ARBA00022692"/>
    </source>
</evidence>
<keyword evidence="2 5" id="KW-0812">Transmembrane</keyword>
<keyword evidence="3 5" id="KW-1133">Transmembrane helix</keyword>
<name>A0AAV2HUX7_LYMST</name>
<dbReference type="PANTHER" id="PTHR11662">
    <property type="entry name" value="SOLUTE CARRIER FAMILY 17"/>
    <property type="match status" value="1"/>
</dbReference>
<keyword evidence="4 5" id="KW-0472">Membrane</keyword>
<evidence type="ECO:0000256" key="3">
    <source>
        <dbReference type="ARBA" id="ARBA00022989"/>
    </source>
</evidence>
<dbReference type="GO" id="GO:0016020">
    <property type="term" value="C:membrane"/>
    <property type="evidence" value="ECO:0007669"/>
    <property type="project" value="UniProtKB-SubCell"/>
</dbReference>
<dbReference type="EMBL" id="CAXITT010000231">
    <property type="protein sequence ID" value="CAL1536486.1"/>
    <property type="molecule type" value="Genomic_DNA"/>
</dbReference>
<evidence type="ECO:0000256" key="4">
    <source>
        <dbReference type="ARBA" id="ARBA00023136"/>
    </source>
</evidence>
<dbReference type="InterPro" id="IPR036259">
    <property type="entry name" value="MFS_trans_sf"/>
</dbReference>
<feature type="transmembrane region" description="Helical" evidence="5">
    <location>
        <begin position="62"/>
        <end position="81"/>
    </location>
</feature>
<organism evidence="6 7">
    <name type="scientific">Lymnaea stagnalis</name>
    <name type="common">Great pond snail</name>
    <name type="synonym">Helix stagnalis</name>
    <dbReference type="NCBI Taxonomy" id="6523"/>
    <lineage>
        <taxon>Eukaryota</taxon>
        <taxon>Metazoa</taxon>
        <taxon>Spiralia</taxon>
        <taxon>Lophotrochozoa</taxon>
        <taxon>Mollusca</taxon>
        <taxon>Gastropoda</taxon>
        <taxon>Heterobranchia</taxon>
        <taxon>Euthyneura</taxon>
        <taxon>Panpulmonata</taxon>
        <taxon>Hygrophila</taxon>
        <taxon>Lymnaeoidea</taxon>
        <taxon>Lymnaeidae</taxon>
        <taxon>Lymnaea</taxon>
    </lineage>
</organism>
<comment type="subcellular location">
    <subcellularLocation>
        <location evidence="1">Membrane</location>
        <topology evidence="1">Multi-pass membrane protein</topology>
    </subcellularLocation>
</comment>
<accession>A0AAV2HUX7</accession>
<evidence type="ECO:0000313" key="6">
    <source>
        <dbReference type="EMBL" id="CAL1536486.1"/>
    </source>
</evidence>
<dbReference type="GO" id="GO:0006820">
    <property type="term" value="P:monoatomic anion transport"/>
    <property type="evidence" value="ECO:0007669"/>
    <property type="project" value="TreeGrafter"/>
</dbReference>
<reference evidence="6 7" key="1">
    <citation type="submission" date="2024-04" db="EMBL/GenBank/DDBJ databases">
        <authorList>
            <consortium name="Genoscope - CEA"/>
            <person name="William W."/>
        </authorList>
    </citation>
    <scope>NUCLEOTIDE SEQUENCE [LARGE SCALE GENOMIC DNA]</scope>
</reference>
<evidence type="ECO:0000256" key="5">
    <source>
        <dbReference type="SAM" id="Phobius"/>
    </source>
</evidence>
<dbReference type="GO" id="GO:0022857">
    <property type="term" value="F:transmembrane transporter activity"/>
    <property type="evidence" value="ECO:0007669"/>
    <property type="project" value="TreeGrafter"/>
</dbReference>
<sequence length="137" mass="14673">MAVAAQNISTASFRINALDIAPRYSGFILALANTVAVAMSMTAPLVTSAVVYEGNREQWQTMFYVVAALSLAGGVAFMCLAKAKLQDWACDHQDDIKVGDDKTLTGAFIGHDGNGHTGNHVDQLTHEARQHNPAEKV</sequence>
<evidence type="ECO:0000256" key="1">
    <source>
        <dbReference type="ARBA" id="ARBA00004141"/>
    </source>
</evidence>
<comment type="caution">
    <text evidence="6">The sequence shown here is derived from an EMBL/GenBank/DDBJ whole genome shotgun (WGS) entry which is preliminary data.</text>
</comment>
<dbReference type="Gene3D" id="1.20.1250.20">
    <property type="entry name" value="MFS general substrate transporter like domains"/>
    <property type="match status" value="1"/>
</dbReference>
<gene>
    <name evidence="6" type="ORF">GSLYS_00010399001</name>
</gene>
<dbReference type="AlphaFoldDB" id="A0AAV2HUX7"/>
<protein>
    <submittedName>
        <fullName evidence="6">Uncharacterized protein</fullName>
    </submittedName>
</protein>
<dbReference type="PANTHER" id="PTHR11662:SF399">
    <property type="entry name" value="FI19708P1-RELATED"/>
    <property type="match status" value="1"/>
</dbReference>